<organism evidence="8 9">
    <name type="scientific">Mycobacterium asiaticum</name>
    <dbReference type="NCBI Taxonomy" id="1790"/>
    <lineage>
        <taxon>Bacteria</taxon>
        <taxon>Bacillati</taxon>
        <taxon>Actinomycetota</taxon>
        <taxon>Actinomycetes</taxon>
        <taxon>Mycobacteriales</taxon>
        <taxon>Mycobacteriaceae</taxon>
        <taxon>Mycobacterium</taxon>
    </lineage>
</organism>
<accession>A0A1A3NTQ0</accession>
<evidence type="ECO:0000256" key="2">
    <source>
        <dbReference type="ARBA" id="ARBA00022475"/>
    </source>
</evidence>
<feature type="transmembrane region" description="Helical" evidence="6">
    <location>
        <begin position="59"/>
        <end position="81"/>
    </location>
</feature>
<protein>
    <recommendedName>
        <fullName evidence="7">RDD domain-containing protein</fullName>
    </recommendedName>
</protein>
<name>A0A1A3NTQ0_MYCAS</name>
<feature type="domain" description="RDD" evidence="7">
    <location>
        <begin position="23"/>
        <end position="146"/>
    </location>
</feature>
<dbReference type="PANTHER" id="PTHR36115:SF6">
    <property type="entry name" value="PROLINE-RICH ANTIGEN HOMOLOG"/>
    <property type="match status" value="1"/>
</dbReference>
<dbReference type="Pfam" id="PF06271">
    <property type="entry name" value="RDD"/>
    <property type="match status" value="1"/>
</dbReference>
<evidence type="ECO:0000313" key="8">
    <source>
        <dbReference type="EMBL" id="OBK25403.1"/>
    </source>
</evidence>
<comment type="caution">
    <text evidence="8">The sequence shown here is derived from an EMBL/GenBank/DDBJ whole genome shotgun (WGS) entry which is preliminary data.</text>
</comment>
<comment type="subcellular location">
    <subcellularLocation>
        <location evidence="1">Cell membrane</location>
        <topology evidence="1">Multi-pass membrane protein</topology>
    </subcellularLocation>
</comment>
<dbReference type="RefSeq" id="WP_065144793.1">
    <property type="nucleotide sequence ID" value="NZ_LZLS01000138.1"/>
</dbReference>
<dbReference type="PANTHER" id="PTHR36115">
    <property type="entry name" value="PROLINE-RICH ANTIGEN HOMOLOG-RELATED"/>
    <property type="match status" value="1"/>
</dbReference>
<dbReference type="InterPro" id="IPR010432">
    <property type="entry name" value="RDD"/>
</dbReference>
<dbReference type="OrthoDB" id="9793824at2"/>
<evidence type="ECO:0000256" key="5">
    <source>
        <dbReference type="ARBA" id="ARBA00023136"/>
    </source>
</evidence>
<keyword evidence="2" id="KW-1003">Cell membrane</keyword>
<dbReference type="Proteomes" id="UP000093928">
    <property type="component" value="Unassembled WGS sequence"/>
</dbReference>
<keyword evidence="4 6" id="KW-1133">Transmembrane helix</keyword>
<evidence type="ECO:0000259" key="7">
    <source>
        <dbReference type="Pfam" id="PF06271"/>
    </source>
</evidence>
<evidence type="ECO:0000256" key="4">
    <source>
        <dbReference type="ARBA" id="ARBA00022989"/>
    </source>
</evidence>
<reference evidence="8 9" key="1">
    <citation type="submission" date="2016-06" db="EMBL/GenBank/DDBJ databases">
        <authorList>
            <person name="Kjaerup R.B."/>
            <person name="Dalgaard T.S."/>
            <person name="Juul-Madsen H.R."/>
        </authorList>
    </citation>
    <scope>NUCLEOTIDE SEQUENCE [LARGE SCALE GENOMIC DNA]</scope>
    <source>
        <strain evidence="8 9">1165133.8</strain>
    </source>
</reference>
<dbReference type="EMBL" id="LZLS01000138">
    <property type="protein sequence ID" value="OBK25403.1"/>
    <property type="molecule type" value="Genomic_DNA"/>
</dbReference>
<dbReference type="InterPro" id="IPR051791">
    <property type="entry name" value="Pra-immunoreactive"/>
</dbReference>
<evidence type="ECO:0000256" key="3">
    <source>
        <dbReference type="ARBA" id="ARBA00022692"/>
    </source>
</evidence>
<sequence>MTVVVEKIKTTDATQDLPEKALAPWHLRAAALTVDILPGMAAATTLAMVSFTLPARGVWWWISTSLLGVAVLLVLVNRLLLPSVTGWSLGRALFGIAVTRRDGADIGPWRLLLRDLAHLLDTAALLVGWLWPLWDPERRTFADMLVKTEVLRVVPHERPGQVRKWTAIALTAAAVLCLGATGVGYGVVYANAQATERTRDEISKQGPKIVAQMLTYNPKTLHDDFARALSLTTERYRRDLAAQQEVVQKGHPVVNEYWGSTNSVLAATPNSAKMLLFLQGRRGEGQEVRYITASVRVNFVKRDDGRWLVDGLTVLAKPKPPAEHK</sequence>
<feature type="transmembrane region" description="Helical" evidence="6">
    <location>
        <begin position="165"/>
        <end position="190"/>
    </location>
</feature>
<keyword evidence="5 6" id="KW-0472">Membrane</keyword>
<evidence type="ECO:0000256" key="1">
    <source>
        <dbReference type="ARBA" id="ARBA00004651"/>
    </source>
</evidence>
<evidence type="ECO:0000313" key="9">
    <source>
        <dbReference type="Proteomes" id="UP000093928"/>
    </source>
</evidence>
<proteinExistence type="predicted"/>
<feature type="transmembrane region" description="Helical" evidence="6">
    <location>
        <begin position="29"/>
        <end position="53"/>
    </location>
</feature>
<dbReference type="GO" id="GO:0005886">
    <property type="term" value="C:plasma membrane"/>
    <property type="evidence" value="ECO:0007669"/>
    <property type="project" value="UniProtKB-SubCell"/>
</dbReference>
<keyword evidence="3 6" id="KW-0812">Transmembrane</keyword>
<gene>
    <name evidence="8" type="ORF">A5634_26335</name>
</gene>
<evidence type="ECO:0000256" key="6">
    <source>
        <dbReference type="SAM" id="Phobius"/>
    </source>
</evidence>
<dbReference type="AlphaFoldDB" id="A0A1A3NTQ0"/>